<feature type="transmembrane region" description="Helical" evidence="6">
    <location>
        <begin position="210"/>
        <end position="231"/>
    </location>
</feature>
<dbReference type="GO" id="GO:0016020">
    <property type="term" value="C:membrane"/>
    <property type="evidence" value="ECO:0007669"/>
    <property type="project" value="UniProtKB-SubCell"/>
</dbReference>
<comment type="caution">
    <text evidence="8">The sequence shown here is derived from an EMBL/GenBank/DDBJ whole genome shotgun (WGS) entry which is preliminary data.</text>
</comment>
<evidence type="ECO:0000313" key="8">
    <source>
        <dbReference type="EMBL" id="KAJ4396714.1"/>
    </source>
</evidence>
<feature type="transmembrane region" description="Helical" evidence="6">
    <location>
        <begin position="55"/>
        <end position="76"/>
    </location>
</feature>
<dbReference type="InterPro" id="IPR049326">
    <property type="entry name" value="Rhodopsin_dom_fungi"/>
</dbReference>
<evidence type="ECO:0000256" key="6">
    <source>
        <dbReference type="SAM" id="Phobius"/>
    </source>
</evidence>
<keyword evidence="3 6" id="KW-1133">Transmembrane helix</keyword>
<evidence type="ECO:0000313" key="9">
    <source>
        <dbReference type="Proteomes" id="UP001140453"/>
    </source>
</evidence>
<feature type="transmembrane region" description="Helical" evidence="6">
    <location>
        <begin position="88"/>
        <end position="111"/>
    </location>
</feature>
<keyword evidence="4 6" id="KW-0472">Membrane</keyword>
<gene>
    <name evidence="8" type="ORF">N0V93_000935</name>
</gene>
<evidence type="ECO:0000259" key="7">
    <source>
        <dbReference type="Pfam" id="PF20684"/>
    </source>
</evidence>
<dbReference type="Proteomes" id="UP001140453">
    <property type="component" value="Unassembled WGS sequence"/>
</dbReference>
<comment type="similarity">
    <text evidence="5">Belongs to the SAT4 family.</text>
</comment>
<accession>A0A9W8Z157</accession>
<dbReference type="OrthoDB" id="3529975at2759"/>
<dbReference type="EMBL" id="JAPEVB010000001">
    <property type="protein sequence ID" value="KAJ4396714.1"/>
    <property type="molecule type" value="Genomic_DNA"/>
</dbReference>
<comment type="subcellular location">
    <subcellularLocation>
        <location evidence="1">Membrane</location>
        <topology evidence="1">Multi-pass membrane protein</topology>
    </subcellularLocation>
</comment>
<feature type="transmembrane region" description="Helical" evidence="6">
    <location>
        <begin position="12"/>
        <end position="35"/>
    </location>
</feature>
<dbReference type="InterPro" id="IPR052337">
    <property type="entry name" value="SAT4-like"/>
</dbReference>
<dbReference type="Pfam" id="PF20684">
    <property type="entry name" value="Fung_rhodopsin"/>
    <property type="match status" value="1"/>
</dbReference>
<name>A0A9W8Z157_9PEZI</name>
<dbReference type="PANTHER" id="PTHR33048:SF47">
    <property type="entry name" value="INTEGRAL MEMBRANE PROTEIN-RELATED"/>
    <property type="match status" value="1"/>
</dbReference>
<keyword evidence="2 6" id="KW-0812">Transmembrane</keyword>
<evidence type="ECO:0000256" key="5">
    <source>
        <dbReference type="ARBA" id="ARBA00038359"/>
    </source>
</evidence>
<evidence type="ECO:0000256" key="1">
    <source>
        <dbReference type="ARBA" id="ARBA00004141"/>
    </source>
</evidence>
<evidence type="ECO:0000256" key="3">
    <source>
        <dbReference type="ARBA" id="ARBA00022989"/>
    </source>
</evidence>
<keyword evidence="9" id="KW-1185">Reference proteome</keyword>
<protein>
    <recommendedName>
        <fullName evidence="7">Rhodopsin domain-containing protein</fullName>
    </recommendedName>
</protein>
<dbReference type="AlphaFoldDB" id="A0A9W8Z157"/>
<evidence type="ECO:0000256" key="4">
    <source>
        <dbReference type="ARBA" id="ARBA00023136"/>
    </source>
</evidence>
<feature type="domain" description="Rhodopsin" evidence="7">
    <location>
        <begin position="3"/>
        <end position="235"/>
    </location>
</feature>
<reference evidence="8" key="1">
    <citation type="submission" date="2022-10" db="EMBL/GenBank/DDBJ databases">
        <title>Tapping the CABI collections for fungal endophytes: first genome assemblies for Collariella, Neodidymelliopsis, Ascochyta clinopodiicola, Didymella pomorum, Didymosphaeria variabile, Neocosmospora piperis and Neocucurbitaria cava.</title>
        <authorList>
            <person name="Hill R."/>
        </authorList>
    </citation>
    <scope>NUCLEOTIDE SEQUENCE</scope>
    <source>
        <strain evidence="8">IMI 355082</strain>
    </source>
</reference>
<feature type="transmembrane region" description="Helical" evidence="6">
    <location>
        <begin position="170"/>
        <end position="190"/>
    </location>
</feature>
<proteinExistence type="inferred from homology"/>
<dbReference type="PANTHER" id="PTHR33048">
    <property type="entry name" value="PTH11-LIKE INTEGRAL MEMBRANE PROTEIN (AFU_ORTHOLOGUE AFUA_5G11245)"/>
    <property type="match status" value="1"/>
</dbReference>
<sequence>MKMGTWGFDDTTCVLAYILLIVQIVVCIFEGWYGNYINYWTLDFWKLPPFLKLDFARAELYAISLGLSKMSIIFLYQRIFEGPRLRWVLLGSQIFNALIMLSYFVAAFFVAKPFKCMFMVNLPSNCTYHDVWDGSGAYSAVNAAFDVWLVAIPAFVVWRLQMKTERKINVIAVFATGVLTCFVAIARFALYRLDLRPNASQDEYQLYIWLVYYAYYAELTSCFAICCLPAIRQLVGKKVWPVLKTRFSALSMTFSYRSKAHRSTGYHGQSRTENISSPVEGSFQHLTSHLYEEDWNRWDPEDTRGYAL</sequence>
<organism evidence="8 9">
    <name type="scientific">Gnomoniopsis smithogilvyi</name>
    <dbReference type="NCBI Taxonomy" id="1191159"/>
    <lineage>
        <taxon>Eukaryota</taxon>
        <taxon>Fungi</taxon>
        <taxon>Dikarya</taxon>
        <taxon>Ascomycota</taxon>
        <taxon>Pezizomycotina</taxon>
        <taxon>Sordariomycetes</taxon>
        <taxon>Sordariomycetidae</taxon>
        <taxon>Diaporthales</taxon>
        <taxon>Gnomoniaceae</taxon>
        <taxon>Gnomoniopsis</taxon>
    </lineage>
</organism>
<evidence type="ECO:0000256" key="2">
    <source>
        <dbReference type="ARBA" id="ARBA00022692"/>
    </source>
</evidence>
<feature type="transmembrane region" description="Helical" evidence="6">
    <location>
        <begin position="137"/>
        <end position="158"/>
    </location>
</feature>